<gene>
    <name evidence="1" type="ORF">GCM10009854_22660</name>
</gene>
<comment type="caution">
    <text evidence="1">The sequence shown here is derived from an EMBL/GenBank/DDBJ whole genome shotgun (WGS) entry which is preliminary data.</text>
</comment>
<organism evidence="1 2">
    <name type="scientific">Saccharopolyspora halophila</name>
    <dbReference type="NCBI Taxonomy" id="405551"/>
    <lineage>
        <taxon>Bacteria</taxon>
        <taxon>Bacillati</taxon>
        <taxon>Actinomycetota</taxon>
        <taxon>Actinomycetes</taxon>
        <taxon>Pseudonocardiales</taxon>
        <taxon>Pseudonocardiaceae</taxon>
        <taxon>Saccharopolyspora</taxon>
    </lineage>
</organism>
<accession>A0ABN3G6L3</accession>
<sequence length="101" mass="10656">MTHMSVTPQALSSHANYLAELAGKISDAAAKGNGVTFGVDSFGLVGQVFATEARETSQQAVEQLNTFSERTDKLGQAVGDCAKAYTAEDDNQAACLAKIEW</sequence>
<reference evidence="1 2" key="1">
    <citation type="journal article" date="2019" name="Int. J. Syst. Evol. Microbiol.">
        <title>The Global Catalogue of Microorganisms (GCM) 10K type strain sequencing project: providing services to taxonomists for standard genome sequencing and annotation.</title>
        <authorList>
            <consortium name="The Broad Institute Genomics Platform"/>
            <consortium name="The Broad Institute Genome Sequencing Center for Infectious Disease"/>
            <person name="Wu L."/>
            <person name="Ma J."/>
        </authorList>
    </citation>
    <scope>NUCLEOTIDE SEQUENCE [LARGE SCALE GENOMIC DNA]</scope>
    <source>
        <strain evidence="1 2">JCM 16221</strain>
    </source>
</reference>
<evidence type="ECO:0000313" key="2">
    <source>
        <dbReference type="Proteomes" id="UP001501218"/>
    </source>
</evidence>
<dbReference type="EMBL" id="BAAARA010000007">
    <property type="protein sequence ID" value="GAA2345319.1"/>
    <property type="molecule type" value="Genomic_DNA"/>
</dbReference>
<evidence type="ECO:0000313" key="1">
    <source>
        <dbReference type="EMBL" id="GAA2345319.1"/>
    </source>
</evidence>
<protein>
    <recommendedName>
        <fullName evidence="3">ESX-1 secretion-associated protein</fullName>
    </recommendedName>
</protein>
<evidence type="ECO:0008006" key="3">
    <source>
        <dbReference type="Google" id="ProtNLM"/>
    </source>
</evidence>
<dbReference type="RefSeq" id="WP_344129868.1">
    <property type="nucleotide sequence ID" value="NZ_BAAARA010000007.1"/>
</dbReference>
<proteinExistence type="predicted"/>
<name>A0ABN3G6L3_9PSEU</name>
<dbReference type="Pfam" id="PF10824">
    <property type="entry name" value="T7SS_ESX_EspC"/>
    <property type="match status" value="1"/>
</dbReference>
<keyword evidence="2" id="KW-1185">Reference proteome</keyword>
<dbReference type="InterPro" id="IPR022536">
    <property type="entry name" value="EspC"/>
</dbReference>
<dbReference type="Proteomes" id="UP001501218">
    <property type="component" value="Unassembled WGS sequence"/>
</dbReference>